<dbReference type="InterPro" id="IPR050789">
    <property type="entry name" value="Diverse_Enzym_Activities"/>
</dbReference>
<keyword evidence="4" id="KW-1185">Reference proteome</keyword>
<gene>
    <name evidence="3" type="ORF">MMF98_20185</name>
</gene>
<organism evidence="3 4">
    <name type="scientific">Variovorax terrae</name>
    <dbReference type="NCBI Taxonomy" id="2923278"/>
    <lineage>
        <taxon>Bacteria</taxon>
        <taxon>Pseudomonadati</taxon>
        <taxon>Pseudomonadota</taxon>
        <taxon>Betaproteobacteria</taxon>
        <taxon>Burkholderiales</taxon>
        <taxon>Comamonadaceae</taxon>
        <taxon>Variovorax</taxon>
    </lineage>
</organism>
<dbReference type="Gene3D" id="3.40.710.10">
    <property type="entry name" value="DD-peptidase/beta-lactamase superfamily"/>
    <property type="match status" value="1"/>
</dbReference>
<evidence type="ECO:0000313" key="4">
    <source>
        <dbReference type="Proteomes" id="UP001139447"/>
    </source>
</evidence>
<dbReference type="Pfam" id="PF00144">
    <property type="entry name" value="Beta-lactamase"/>
    <property type="match status" value="1"/>
</dbReference>
<comment type="caution">
    <text evidence="3">The sequence shown here is derived from an EMBL/GenBank/DDBJ whole genome shotgun (WGS) entry which is preliminary data.</text>
</comment>
<evidence type="ECO:0000259" key="2">
    <source>
        <dbReference type="Pfam" id="PF00144"/>
    </source>
</evidence>
<feature type="domain" description="Beta-lactamase-related" evidence="2">
    <location>
        <begin position="105"/>
        <end position="375"/>
    </location>
</feature>
<dbReference type="AlphaFoldDB" id="A0A9X1W0G6"/>
<dbReference type="InterPro" id="IPR001466">
    <property type="entry name" value="Beta-lactam-related"/>
</dbReference>
<dbReference type="PANTHER" id="PTHR43283:SF14">
    <property type="entry name" value="BLL8153 PROTEIN"/>
    <property type="match status" value="1"/>
</dbReference>
<protein>
    <submittedName>
        <fullName evidence="3">Beta-lactamase family protein</fullName>
    </submittedName>
</protein>
<feature type="chain" id="PRO_5040811043" evidence="1">
    <location>
        <begin position="20"/>
        <end position="411"/>
    </location>
</feature>
<sequence length="411" mass="44933">MKRLLLSFGLLGCVLLARAEPDAALLGQAQGYPVGNLATWYSQPYRVGSWSALDQVRGLPTRTVARSGPVSPLPAAAQPAAIHYRYRNLGYTLDDYLERNRVTGLLILKNGEIVAERYRYGRTPDARFLSFSMAKSVTSLLVGIAVSKGVIASLDDPAETYAQALAGSPYGATTVRQLLRMSSGLTFTEHYDGRDDIARLSRAAATGRPTVVEVLRSIEQRHDPAGRKFVYASAETEVLGLVLAGASGRSVAELTHEWLWQPLGAERDAFWGLNHEGQERSSAMFNASLRDWGRLGLMLARDGRVGEQQVVPLDYLLDATDAARQPAAFKPRSATPYFGYGYQFWLFPMRERSFALQGVHGQAVFVQPASGIVMVQTAVYESASGQQDPQPGQERDAFWRGVLQSLGGSTD</sequence>
<dbReference type="RefSeq" id="WP_243309042.1">
    <property type="nucleotide sequence ID" value="NZ_JALGBI010000003.1"/>
</dbReference>
<feature type="signal peptide" evidence="1">
    <location>
        <begin position="1"/>
        <end position="19"/>
    </location>
</feature>
<dbReference type="Proteomes" id="UP001139447">
    <property type="component" value="Unassembled WGS sequence"/>
</dbReference>
<evidence type="ECO:0000256" key="1">
    <source>
        <dbReference type="SAM" id="SignalP"/>
    </source>
</evidence>
<proteinExistence type="predicted"/>
<accession>A0A9X1W0G6</accession>
<dbReference type="SUPFAM" id="SSF56601">
    <property type="entry name" value="beta-lactamase/transpeptidase-like"/>
    <property type="match status" value="1"/>
</dbReference>
<dbReference type="EMBL" id="JALGBI010000003">
    <property type="protein sequence ID" value="MCJ0765539.1"/>
    <property type="molecule type" value="Genomic_DNA"/>
</dbReference>
<evidence type="ECO:0000313" key="3">
    <source>
        <dbReference type="EMBL" id="MCJ0765539.1"/>
    </source>
</evidence>
<reference evidence="3" key="1">
    <citation type="submission" date="2022-03" db="EMBL/GenBank/DDBJ databases">
        <authorList>
            <person name="Woo C.Y."/>
        </authorList>
    </citation>
    <scope>NUCLEOTIDE SEQUENCE</scope>
    <source>
        <strain evidence="3">CYS-02</strain>
    </source>
</reference>
<name>A0A9X1W0G6_9BURK</name>
<dbReference type="InterPro" id="IPR012338">
    <property type="entry name" value="Beta-lactam/transpept-like"/>
</dbReference>
<keyword evidence="1" id="KW-0732">Signal</keyword>
<dbReference type="PANTHER" id="PTHR43283">
    <property type="entry name" value="BETA-LACTAMASE-RELATED"/>
    <property type="match status" value="1"/>
</dbReference>